<name>A0A0A9HMI4_ARUDO</name>
<reference evidence="1" key="1">
    <citation type="submission" date="2014-09" db="EMBL/GenBank/DDBJ databases">
        <authorList>
            <person name="Magalhaes I.L.F."/>
            <person name="Oliveira U."/>
            <person name="Santos F.R."/>
            <person name="Vidigal T.H.D.A."/>
            <person name="Brescovit A.D."/>
            <person name="Santos A.J."/>
        </authorList>
    </citation>
    <scope>NUCLEOTIDE SEQUENCE</scope>
    <source>
        <tissue evidence="1">Shoot tissue taken approximately 20 cm above the soil surface</tissue>
    </source>
</reference>
<protein>
    <submittedName>
        <fullName evidence="1">Uncharacterized protein</fullName>
    </submittedName>
</protein>
<proteinExistence type="predicted"/>
<organism evidence="1">
    <name type="scientific">Arundo donax</name>
    <name type="common">Giant reed</name>
    <name type="synonym">Donax arundinaceus</name>
    <dbReference type="NCBI Taxonomy" id="35708"/>
    <lineage>
        <taxon>Eukaryota</taxon>
        <taxon>Viridiplantae</taxon>
        <taxon>Streptophyta</taxon>
        <taxon>Embryophyta</taxon>
        <taxon>Tracheophyta</taxon>
        <taxon>Spermatophyta</taxon>
        <taxon>Magnoliopsida</taxon>
        <taxon>Liliopsida</taxon>
        <taxon>Poales</taxon>
        <taxon>Poaceae</taxon>
        <taxon>PACMAD clade</taxon>
        <taxon>Arundinoideae</taxon>
        <taxon>Arundineae</taxon>
        <taxon>Arundo</taxon>
    </lineage>
</organism>
<dbReference type="EMBL" id="GBRH01159939">
    <property type="protein sequence ID" value="JAE37957.1"/>
    <property type="molecule type" value="Transcribed_RNA"/>
</dbReference>
<reference evidence="1" key="2">
    <citation type="journal article" date="2015" name="Data Brief">
        <title>Shoot transcriptome of the giant reed, Arundo donax.</title>
        <authorList>
            <person name="Barrero R.A."/>
            <person name="Guerrero F.D."/>
            <person name="Moolhuijzen P."/>
            <person name="Goolsby J.A."/>
            <person name="Tidwell J."/>
            <person name="Bellgard S.E."/>
            <person name="Bellgard M.I."/>
        </authorList>
    </citation>
    <scope>NUCLEOTIDE SEQUENCE</scope>
    <source>
        <tissue evidence="1">Shoot tissue taken approximately 20 cm above the soil surface</tissue>
    </source>
</reference>
<evidence type="ECO:0000313" key="1">
    <source>
        <dbReference type="EMBL" id="JAE37957.1"/>
    </source>
</evidence>
<dbReference type="AlphaFoldDB" id="A0A0A9HMI4"/>
<sequence length="68" mass="7536">MAPFVFHSLSYSACTPLQSAPQIMGFNPSVASTLICWAWWRLPPPLDLAAGHLPCLFSCARRRKSHPP</sequence>
<accession>A0A0A9HMI4</accession>